<evidence type="ECO:0000256" key="4">
    <source>
        <dbReference type="SAM" id="SignalP"/>
    </source>
</evidence>
<keyword evidence="1" id="KW-0433">Leucine-rich repeat</keyword>
<dbReference type="Pfam" id="PF18962">
    <property type="entry name" value="Por_Secre_tail"/>
    <property type="match status" value="1"/>
</dbReference>
<accession>A0A4R6Q7J3</accession>
<dbReference type="InterPro" id="IPR032675">
    <property type="entry name" value="LRR_dom_sf"/>
</dbReference>
<protein>
    <submittedName>
        <fullName evidence="7">Putative repeat protein (TIGR01451 family)/predicted secreted protein (Por secretion system target)</fullName>
    </submittedName>
</protein>
<reference evidence="7 8" key="1">
    <citation type="submission" date="2019-03" db="EMBL/GenBank/DDBJ databases">
        <title>Genomic Encyclopedia of Archaeal and Bacterial Type Strains, Phase II (KMG-II): from individual species to whole genera.</title>
        <authorList>
            <person name="Goeker M."/>
        </authorList>
    </citation>
    <scope>NUCLEOTIDE SEQUENCE [LARGE SCALE GENOMIC DNA]</scope>
    <source>
        <strain evidence="7 8">DSM 25687</strain>
    </source>
</reference>
<feature type="domain" description="Secretion system C-terminal sorting" evidence="5">
    <location>
        <begin position="755"/>
        <end position="825"/>
    </location>
</feature>
<dbReference type="AlphaFoldDB" id="A0A4R6Q7J3"/>
<keyword evidence="8" id="KW-1185">Reference proteome</keyword>
<keyword evidence="3" id="KW-0677">Repeat</keyword>
<evidence type="ECO:0000259" key="6">
    <source>
        <dbReference type="Pfam" id="PF24595"/>
    </source>
</evidence>
<keyword evidence="2 4" id="KW-0732">Signal</keyword>
<sequence>MKKFYTILVLVFVATSNAQIVNIPDANFKDYLLFNVDTNNDGEIQESEAAARTFPLILDDLSISDLTGINAFINIQRLECNNNQLTFLNISSLTNLRILKCSNNQLTSIIFPSTGSFDYLECDYNQLTVLDFPETFSVHSLNASHNQLTNVNINFTSFVEGINLSYNNLTSFTASNTHFIDGFNISNNQLSNLVLDNVRFDYLFINNNNLSSINVIGTARVDNIMNIRNNQFSDLDLTGFQNILNPTLYLGNNIVDVVPSGNEFSNVEYESENTSFDLTGFYSFANCDPTETGSVTITNSPNLETITIKNGFNHTFVTCSESVVFQIRALRLNISNCPNLSHICVDELEQPYIQASINQLGLGNQVQVNSYCSFTPGGEFCTIQGTTRLDNDSNGCDANDIIFPNQQFTATNGTVSGLFISNESGNYSIPVQQGTHTITPVLENPSYFNVSPASITVSFPSAASPFTQDFCVTANGVKNDVEVTIIPIEVARPGFDAEYKIIYKNKGNQVANGNVSFGFDDAVMDLVSATPVNDNGATNSLSWNYTNLNPFETREIDLVFNINSPMEIPEVNGDDVLDYTATIVGATDETPNDNTFTLNQTVVNSFDPNDKTCLEGTTITPSMVGQYVHYVIRFENTGTFAAQNIVVKDMIDTTKFDTTTLVPQRSSHDFVTRITNTNKVEFIFENINLPFDDANNDGYVAFKIKTKPTLVLGDTFSNEASIYFDYNFPIITEPAVTTIAALSNQDFDFGSYFTLYPNPAKEVLNFEVKNEIGVKSIQVYNSLGQIVMAVTNASTTRSIDVASLNAGAYFIKVTTDRGSANSKFIKE</sequence>
<evidence type="ECO:0000256" key="3">
    <source>
        <dbReference type="ARBA" id="ARBA00022737"/>
    </source>
</evidence>
<dbReference type="Pfam" id="PF24595">
    <property type="entry name" value="DUF7619"/>
    <property type="match status" value="1"/>
</dbReference>
<dbReference type="OrthoDB" id="1110367at2"/>
<dbReference type="GO" id="GO:0035591">
    <property type="term" value="F:signaling adaptor activity"/>
    <property type="evidence" value="ECO:0007669"/>
    <property type="project" value="TreeGrafter"/>
</dbReference>
<comment type="caution">
    <text evidence="7">The sequence shown here is derived from an EMBL/GenBank/DDBJ whole genome shotgun (WGS) entry which is preliminary data.</text>
</comment>
<dbReference type="PANTHER" id="PTHR47566:SF1">
    <property type="entry name" value="PROTEIN NUD1"/>
    <property type="match status" value="1"/>
</dbReference>
<dbReference type="PANTHER" id="PTHR47566">
    <property type="match status" value="1"/>
</dbReference>
<evidence type="ECO:0000256" key="1">
    <source>
        <dbReference type="ARBA" id="ARBA00022614"/>
    </source>
</evidence>
<gene>
    <name evidence="7" type="ORF">BC748_2509</name>
</gene>
<dbReference type="InterPro" id="IPR026444">
    <property type="entry name" value="Secre_tail"/>
</dbReference>
<dbReference type="NCBIfam" id="TIGR04183">
    <property type="entry name" value="Por_Secre_tail"/>
    <property type="match status" value="1"/>
</dbReference>
<feature type="signal peptide" evidence="4">
    <location>
        <begin position="1"/>
        <end position="18"/>
    </location>
</feature>
<feature type="chain" id="PRO_5020786041" evidence="4">
    <location>
        <begin position="19"/>
        <end position="827"/>
    </location>
</feature>
<dbReference type="Proteomes" id="UP000295260">
    <property type="component" value="Unassembled WGS sequence"/>
</dbReference>
<evidence type="ECO:0000313" key="8">
    <source>
        <dbReference type="Proteomes" id="UP000295260"/>
    </source>
</evidence>
<dbReference type="InterPro" id="IPR052574">
    <property type="entry name" value="CDIRP"/>
</dbReference>
<dbReference type="RefSeq" id="WP_133533729.1">
    <property type="nucleotide sequence ID" value="NZ_SNXR01000016.1"/>
</dbReference>
<dbReference type="EMBL" id="SNXR01000016">
    <property type="protein sequence ID" value="TDP57997.1"/>
    <property type="molecule type" value="Genomic_DNA"/>
</dbReference>
<organism evidence="7 8">
    <name type="scientific">Flavobacterium dankookense</name>
    <dbReference type="NCBI Taxonomy" id="706186"/>
    <lineage>
        <taxon>Bacteria</taxon>
        <taxon>Pseudomonadati</taxon>
        <taxon>Bacteroidota</taxon>
        <taxon>Flavobacteriia</taxon>
        <taxon>Flavobacteriales</taxon>
        <taxon>Flavobacteriaceae</taxon>
        <taxon>Flavobacterium</taxon>
    </lineage>
</organism>
<name>A0A4R6Q7J3_9FLAO</name>
<feature type="domain" description="DUF7619" evidence="6">
    <location>
        <begin position="607"/>
        <end position="738"/>
    </location>
</feature>
<proteinExistence type="predicted"/>
<dbReference type="SUPFAM" id="SSF52058">
    <property type="entry name" value="L domain-like"/>
    <property type="match status" value="1"/>
</dbReference>
<dbReference type="Gene3D" id="3.80.10.10">
    <property type="entry name" value="Ribonuclease Inhibitor"/>
    <property type="match status" value="1"/>
</dbReference>
<dbReference type="InterPro" id="IPR055353">
    <property type="entry name" value="DUF7619"/>
</dbReference>
<evidence type="ECO:0000259" key="5">
    <source>
        <dbReference type="Pfam" id="PF18962"/>
    </source>
</evidence>
<evidence type="ECO:0000256" key="2">
    <source>
        <dbReference type="ARBA" id="ARBA00022729"/>
    </source>
</evidence>
<evidence type="ECO:0000313" key="7">
    <source>
        <dbReference type="EMBL" id="TDP57997.1"/>
    </source>
</evidence>